<dbReference type="GeneID" id="54324692"/>
<dbReference type="SUPFAM" id="SSF53901">
    <property type="entry name" value="Thiolase-like"/>
    <property type="match status" value="1"/>
</dbReference>
<proteinExistence type="predicted"/>
<dbReference type="Pfam" id="PF02801">
    <property type="entry name" value="Ketoacyl-synt_C"/>
    <property type="match status" value="1"/>
</dbReference>
<dbReference type="GO" id="GO:0044550">
    <property type="term" value="P:secondary metabolite biosynthetic process"/>
    <property type="evidence" value="ECO:0007669"/>
    <property type="project" value="TreeGrafter"/>
</dbReference>
<dbReference type="EMBL" id="QUQM01000011">
    <property type="protein sequence ID" value="KAA8641322.1"/>
    <property type="molecule type" value="Genomic_DNA"/>
</dbReference>
<dbReference type="InterPro" id="IPR050091">
    <property type="entry name" value="PKS_NRPS_Biosynth_Enz"/>
</dbReference>
<evidence type="ECO:0000313" key="5">
    <source>
        <dbReference type="EMBL" id="KAA8641322.1"/>
    </source>
</evidence>
<name>A0A5M9M2Q6_9EURO</name>
<evidence type="ECO:0000256" key="2">
    <source>
        <dbReference type="ARBA" id="ARBA00022553"/>
    </source>
</evidence>
<comment type="caution">
    <text evidence="5">The sequence shown here is derived from an EMBL/GenBank/DDBJ whole genome shotgun (WGS) entry which is preliminary data.</text>
</comment>
<evidence type="ECO:0000256" key="1">
    <source>
        <dbReference type="ARBA" id="ARBA00022450"/>
    </source>
</evidence>
<keyword evidence="3" id="KW-0808">Transferase</keyword>
<dbReference type="Gene3D" id="3.40.47.10">
    <property type="match status" value="1"/>
</dbReference>
<protein>
    <recommendedName>
        <fullName evidence="4">Beta-ketoacyl synthase C-terminal domain-containing protein</fullName>
    </recommendedName>
</protein>
<evidence type="ECO:0000313" key="6">
    <source>
        <dbReference type="Proteomes" id="UP000324241"/>
    </source>
</evidence>
<dbReference type="PANTHER" id="PTHR43775">
    <property type="entry name" value="FATTY ACID SYNTHASE"/>
    <property type="match status" value="1"/>
</dbReference>
<dbReference type="OrthoDB" id="329835at2759"/>
<reference evidence="5 6" key="1">
    <citation type="submission" date="2019-08" db="EMBL/GenBank/DDBJ databases">
        <title>The genome sequence of a newly discovered highly antifungal drug resistant Aspergillus species, Aspergillus tanneri NIH 1004.</title>
        <authorList>
            <person name="Mounaud S."/>
            <person name="Singh I."/>
            <person name="Joardar V."/>
            <person name="Pakala S."/>
            <person name="Pakala S."/>
            <person name="Venepally P."/>
            <person name="Chung J.K."/>
            <person name="Losada L."/>
            <person name="Nierman W.C."/>
        </authorList>
    </citation>
    <scope>NUCLEOTIDE SEQUENCE [LARGE SCALE GENOMIC DNA]</scope>
    <source>
        <strain evidence="5 6">NIH1004</strain>
    </source>
</reference>
<accession>A0A5M9M2Q6</accession>
<evidence type="ECO:0000256" key="3">
    <source>
        <dbReference type="ARBA" id="ARBA00022679"/>
    </source>
</evidence>
<gene>
    <name evidence="5" type="ORF">ATNIH1004_001990</name>
</gene>
<keyword evidence="1" id="KW-0596">Phosphopantetheine</keyword>
<feature type="domain" description="Beta-ketoacyl synthase C-terminal" evidence="4">
    <location>
        <begin position="90"/>
        <end position="135"/>
    </location>
</feature>
<dbReference type="InterPro" id="IPR016039">
    <property type="entry name" value="Thiolase-like"/>
</dbReference>
<keyword evidence="2" id="KW-0597">Phosphoprotein</keyword>
<organism evidence="5 6">
    <name type="scientific">Aspergillus tanneri</name>
    <dbReference type="NCBI Taxonomy" id="1220188"/>
    <lineage>
        <taxon>Eukaryota</taxon>
        <taxon>Fungi</taxon>
        <taxon>Dikarya</taxon>
        <taxon>Ascomycota</taxon>
        <taxon>Pezizomycotina</taxon>
        <taxon>Eurotiomycetes</taxon>
        <taxon>Eurotiomycetidae</taxon>
        <taxon>Eurotiales</taxon>
        <taxon>Aspergillaceae</taxon>
        <taxon>Aspergillus</taxon>
        <taxon>Aspergillus subgen. Circumdati</taxon>
    </lineage>
</organism>
<dbReference type="AlphaFoldDB" id="A0A5M9M2Q6"/>
<sequence length="305" mass="32977">MAYSRHIAEYSLKPCLLTGGIAPSGQSLRNGDCTATIVGGVSLLLDPETYIRMLTGTPEAEGVHHSADRGQPLTADPGITLGIRRPKATLIRQPMNAVGWDPVRDRCQYFECHGTGTQAGDPVEAQAIQQTFYPKSVVFSPEDKLVPTSTMPLAIRCPWLSVEGEREFLRSMHKKTSCRAIRILSTHSGFPMLHRANGPLCPENNEALDLGDWAWTLAQRTALPSRVSHPALSREELVGDLDKVVGNAKAPTGSEHIPFSGVAAYALDIISAEDAMKIAYYRGLHTKPVQSGGMPQPVGLAFPDA</sequence>
<dbReference type="GO" id="GO:0004312">
    <property type="term" value="F:fatty acid synthase activity"/>
    <property type="evidence" value="ECO:0007669"/>
    <property type="project" value="TreeGrafter"/>
</dbReference>
<evidence type="ECO:0000259" key="4">
    <source>
        <dbReference type="Pfam" id="PF02801"/>
    </source>
</evidence>
<dbReference type="RefSeq" id="XP_033420684.1">
    <property type="nucleotide sequence ID" value="XM_033566685.1"/>
</dbReference>
<dbReference type="Proteomes" id="UP000324241">
    <property type="component" value="Unassembled WGS sequence"/>
</dbReference>
<dbReference type="PANTHER" id="PTHR43775:SF20">
    <property type="entry name" value="HYBRID PKS-NRPS SYNTHETASE APDA"/>
    <property type="match status" value="1"/>
</dbReference>
<dbReference type="InterPro" id="IPR014031">
    <property type="entry name" value="Ketoacyl_synth_C"/>
</dbReference>
<dbReference type="GO" id="GO:0006633">
    <property type="term" value="P:fatty acid biosynthetic process"/>
    <property type="evidence" value="ECO:0007669"/>
    <property type="project" value="TreeGrafter"/>
</dbReference>